<comment type="caution">
    <text evidence="1">The sequence shown here is derived from an EMBL/GenBank/DDBJ whole genome shotgun (WGS) entry which is preliminary data.</text>
</comment>
<dbReference type="OrthoDB" id="8755313at2"/>
<proteinExistence type="predicted"/>
<keyword evidence="2" id="KW-1185">Reference proteome</keyword>
<name>A0A5D4XUU8_9GAMM</name>
<organism evidence="1 2">
    <name type="scientific">Luteimonas viscosa</name>
    <dbReference type="NCBI Taxonomy" id="1132694"/>
    <lineage>
        <taxon>Bacteria</taxon>
        <taxon>Pseudomonadati</taxon>
        <taxon>Pseudomonadota</taxon>
        <taxon>Gammaproteobacteria</taxon>
        <taxon>Lysobacterales</taxon>
        <taxon>Lysobacteraceae</taxon>
        <taxon>Luteimonas</taxon>
    </lineage>
</organism>
<evidence type="ECO:0000313" key="1">
    <source>
        <dbReference type="EMBL" id="TYT26782.1"/>
    </source>
</evidence>
<protein>
    <recommendedName>
        <fullName evidence="3">THAP4-like heme-binding beta-barrel domain-containing protein</fullName>
    </recommendedName>
</protein>
<gene>
    <name evidence="1" type="ORF">FZO89_11210</name>
</gene>
<dbReference type="EMBL" id="VTFT01000001">
    <property type="protein sequence ID" value="TYT26782.1"/>
    <property type="molecule type" value="Genomic_DNA"/>
</dbReference>
<dbReference type="RefSeq" id="WP_149103335.1">
    <property type="nucleotide sequence ID" value="NZ_VTFT01000001.1"/>
</dbReference>
<reference evidence="1 2" key="1">
    <citation type="submission" date="2019-08" db="EMBL/GenBank/DDBJ databases">
        <title>Luteimonas viscosus sp. nov., isolated from soil of a sunflower field.</title>
        <authorList>
            <person name="Jianli Z."/>
            <person name="Ying Z."/>
        </authorList>
    </citation>
    <scope>NUCLEOTIDE SEQUENCE [LARGE SCALE GENOMIC DNA]</scope>
    <source>
        <strain evidence="1 2">XBU10</strain>
    </source>
</reference>
<dbReference type="Proteomes" id="UP000324973">
    <property type="component" value="Unassembled WGS sequence"/>
</dbReference>
<dbReference type="AlphaFoldDB" id="A0A5D4XUU8"/>
<accession>A0A5D4XUU8</accession>
<evidence type="ECO:0008006" key="3">
    <source>
        <dbReference type="Google" id="ProtNLM"/>
    </source>
</evidence>
<evidence type="ECO:0000313" key="2">
    <source>
        <dbReference type="Proteomes" id="UP000324973"/>
    </source>
</evidence>
<sequence>MFTLDQFRQLAFLQGRWTGDGPDGTPFFEEYAFVDASTLRSTRYADARFAEATDSSTVAFADGIVTSTWNGFSWRASAIGADAAAFEPVEAPSAFSWSRGPDDTLEVVQRWSDDQGRPQQYTLVLRRIRD</sequence>